<dbReference type="SUPFAM" id="SSF69304">
    <property type="entry name" value="Tricorn protease N-terminal domain"/>
    <property type="match status" value="1"/>
</dbReference>
<keyword evidence="3" id="KW-0645">Protease</keyword>
<dbReference type="EMBL" id="FNJU01000002">
    <property type="protein sequence ID" value="SDP32753.1"/>
    <property type="molecule type" value="Genomic_DNA"/>
</dbReference>
<organism evidence="3 4">
    <name type="scientific">Litchfieldia salsa</name>
    <dbReference type="NCBI Taxonomy" id="930152"/>
    <lineage>
        <taxon>Bacteria</taxon>
        <taxon>Bacillati</taxon>
        <taxon>Bacillota</taxon>
        <taxon>Bacilli</taxon>
        <taxon>Bacillales</taxon>
        <taxon>Bacillaceae</taxon>
        <taxon>Litchfieldia</taxon>
    </lineage>
</organism>
<protein>
    <submittedName>
        <fullName evidence="3">Dipeptidyl aminopeptidase/acylaminoacyl peptidase</fullName>
    </submittedName>
</protein>
<dbReference type="Pfam" id="PF00326">
    <property type="entry name" value="Peptidase_S9"/>
    <property type="match status" value="1"/>
</dbReference>
<dbReference type="PANTHER" id="PTHR42776">
    <property type="entry name" value="SERINE PEPTIDASE S9 FAMILY MEMBER"/>
    <property type="match status" value="1"/>
</dbReference>
<dbReference type="Gene3D" id="3.40.50.1820">
    <property type="entry name" value="alpha/beta hydrolase"/>
    <property type="match status" value="1"/>
</dbReference>
<keyword evidence="1" id="KW-0378">Hydrolase</keyword>
<accession>A0A1H0RTI8</accession>
<feature type="domain" description="Peptidase S9 prolyl oligopeptidase catalytic" evidence="2">
    <location>
        <begin position="388"/>
        <end position="595"/>
    </location>
</feature>
<keyword evidence="3" id="KW-0031">Aminopeptidase</keyword>
<evidence type="ECO:0000259" key="2">
    <source>
        <dbReference type="Pfam" id="PF00326"/>
    </source>
</evidence>
<gene>
    <name evidence="3" type="ORF">SAMN05216565_102378</name>
</gene>
<dbReference type="GO" id="GO:0006508">
    <property type="term" value="P:proteolysis"/>
    <property type="evidence" value="ECO:0007669"/>
    <property type="project" value="InterPro"/>
</dbReference>
<dbReference type="SUPFAM" id="SSF53474">
    <property type="entry name" value="alpha/beta-Hydrolases"/>
    <property type="match status" value="1"/>
</dbReference>
<dbReference type="PANTHER" id="PTHR42776:SF27">
    <property type="entry name" value="DIPEPTIDYL PEPTIDASE FAMILY MEMBER 6"/>
    <property type="match status" value="1"/>
</dbReference>
<dbReference type="InterPro" id="IPR001375">
    <property type="entry name" value="Peptidase_S9_cat"/>
</dbReference>
<reference evidence="4" key="1">
    <citation type="submission" date="2016-10" db="EMBL/GenBank/DDBJ databases">
        <authorList>
            <person name="Varghese N."/>
            <person name="Submissions S."/>
        </authorList>
    </citation>
    <scope>NUCLEOTIDE SEQUENCE [LARGE SCALE GENOMIC DNA]</scope>
    <source>
        <strain evidence="4">IBRC-M10078</strain>
    </source>
</reference>
<evidence type="ECO:0000313" key="3">
    <source>
        <dbReference type="EMBL" id="SDP32753.1"/>
    </source>
</evidence>
<dbReference type="GO" id="GO:0004252">
    <property type="term" value="F:serine-type endopeptidase activity"/>
    <property type="evidence" value="ECO:0007669"/>
    <property type="project" value="TreeGrafter"/>
</dbReference>
<keyword evidence="4" id="KW-1185">Reference proteome</keyword>
<name>A0A1H0RTI8_9BACI</name>
<dbReference type="Gene3D" id="2.120.10.30">
    <property type="entry name" value="TolB, C-terminal domain"/>
    <property type="match status" value="1"/>
</dbReference>
<dbReference type="Proteomes" id="UP000199159">
    <property type="component" value="Unassembled WGS sequence"/>
</dbReference>
<dbReference type="GO" id="GO:0004177">
    <property type="term" value="F:aminopeptidase activity"/>
    <property type="evidence" value="ECO:0007669"/>
    <property type="project" value="UniProtKB-KW"/>
</dbReference>
<dbReference type="InterPro" id="IPR029058">
    <property type="entry name" value="AB_hydrolase_fold"/>
</dbReference>
<evidence type="ECO:0000313" key="4">
    <source>
        <dbReference type="Proteomes" id="UP000199159"/>
    </source>
</evidence>
<dbReference type="OrthoDB" id="108903at2"/>
<proteinExistence type="predicted"/>
<sequence length="595" mass="67915">MIKFDRPSIDSFFRTLNILDFDVDPSEEKIVYSTNLNGYYNLWGMNLKQGYPYQLTTVNQMNSFVKFDPNGKHILTGYDTDGDEDYHIYALPTNGGETTPLLKTTQEKYYFGDLSEDGQTLYYTTSVDNPNYLNIERLNLVNGKVERLVTGEGGPCDLLAVSPDETTFAYTKAVGNTSEYGYLFIDKKEVAITPSQEEAHRVQQAVYFDHNLVLMLTNYQTEFSYLATYSISERKFEKLIAVEGHELSDLTLDKGSNKVYFVAQRGVEDSLYEYNLLTKELNVIKTPFDIVDRLVLGKKGSLFALGRSSTLPANLFRYTDAKAWVQLSEHKIIGVSDSELIEPEVFTYSSYDGLEIEGLFYSPNPENDNGYTILWPHGGPQHAIRKNFSPLFQYLCTQGYRVFSPNFRGSTGYGESFMKLVNKDWGGGPRLDILTGMDWLDNQDKSTRDKWFCIGGSYGGYMTLLLHGRHPDRFNAFVDIFGPSNLFTTIETAPEHWKEADRELIGDSVVDRDKLIEDSPMTYIDQMTKPMLVIQGKNDPRVVKIESDVIVQAMQERGQDIEYLVLEDEGHGFSKTENAIRVYKQMVDFLNKYLK</sequence>
<dbReference type="RefSeq" id="WP_090850823.1">
    <property type="nucleotide sequence ID" value="NZ_FNJU01000002.1"/>
</dbReference>
<dbReference type="AlphaFoldDB" id="A0A1H0RTI8"/>
<evidence type="ECO:0000256" key="1">
    <source>
        <dbReference type="ARBA" id="ARBA00022801"/>
    </source>
</evidence>
<dbReference type="STRING" id="930152.SAMN05216565_102378"/>
<dbReference type="InterPro" id="IPR011042">
    <property type="entry name" value="6-blade_b-propeller_TolB-like"/>
</dbReference>